<accession>A0A1M4YEE7</accession>
<organism evidence="2 3">
    <name type="scientific">Dysgonomonas macrotermitis</name>
    <dbReference type="NCBI Taxonomy" id="1346286"/>
    <lineage>
        <taxon>Bacteria</taxon>
        <taxon>Pseudomonadati</taxon>
        <taxon>Bacteroidota</taxon>
        <taxon>Bacteroidia</taxon>
        <taxon>Bacteroidales</taxon>
        <taxon>Dysgonomonadaceae</taxon>
        <taxon>Dysgonomonas</taxon>
    </lineage>
</organism>
<sequence length="78" mass="7801">MIDPADAQSLSSSDMAGTSYTGSISGDAGLSFSGNSSVSELLKGGNIYSIGGTVGIGVGPTIFNGMFGISKTKVYKNK</sequence>
<gene>
    <name evidence="2" type="ORF">SAMN05444362_103142</name>
</gene>
<name>A0A1M4YEE7_9BACT</name>
<keyword evidence="3" id="KW-1185">Reference proteome</keyword>
<keyword evidence="1" id="KW-1133">Transmembrane helix</keyword>
<proteinExistence type="predicted"/>
<keyword evidence="1" id="KW-0472">Membrane</keyword>
<dbReference type="STRING" id="1346286.SAMN05444362_103142"/>
<feature type="transmembrane region" description="Helical" evidence="1">
    <location>
        <begin position="47"/>
        <end position="69"/>
    </location>
</feature>
<evidence type="ECO:0000256" key="1">
    <source>
        <dbReference type="SAM" id="Phobius"/>
    </source>
</evidence>
<protein>
    <submittedName>
        <fullName evidence="2">Uncharacterized protein</fullName>
    </submittedName>
</protein>
<keyword evidence="1" id="KW-0812">Transmembrane</keyword>
<dbReference type="EMBL" id="FQUC01000003">
    <property type="protein sequence ID" value="SHF03852.1"/>
    <property type="molecule type" value="Genomic_DNA"/>
</dbReference>
<dbReference type="Proteomes" id="UP000184480">
    <property type="component" value="Unassembled WGS sequence"/>
</dbReference>
<reference evidence="3" key="1">
    <citation type="submission" date="2016-11" db="EMBL/GenBank/DDBJ databases">
        <authorList>
            <person name="Varghese N."/>
            <person name="Submissions S."/>
        </authorList>
    </citation>
    <scope>NUCLEOTIDE SEQUENCE [LARGE SCALE GENOMIC DNA]</scope>
    <source>
        <strain evidence="3">DSM 27370</strain>
    </source>
</reference>
<dbReference type="AlphaFoldDB" id="A0A1M4YEE7"/>
<dbReference type="RefSeq" id="WP_062177445.1">
    <property type="nucleotide sequence ID" value="NZ_BBXL01000003.1"/>
</dbReference>
<evidence type="ECO:0000313" key="3">
    <source>
        <dbReference type="Proteomes" id="UP000184480"/>
    </source>
</evidence>
<evidence type="ECO:0000313" key="2">
    <source>
        <dbReference type="EMBL" id="SHF03852.1"/>
    </source>
</evidence>